<evidence type="ECO:0000313" key="5">
    <source>
        <dbReference type="Proteomes" id="UP000824120"/>
    </source>
</evidence>
<keyword evidence="5" id="KW-1185">Reference proteome</keyword>
<dbReference type="Gene3D" id="3.30.559.10">
    <property type="entry name" value="Chloramphenicol acetyltransferase-like domain"/>
    <property type="match status" value="2"/>
</dbReference>
<gene>
    <name evidence="4" type="ORF">H5410_012951</name>
</gene>
<sequence length="506" mass="55530">MTTLRFDSGLPCQLPIARLNPVRSESEAMVMNFLVTTKGSEGGNFITPSGQTPNGVLDLSVIDSLAVLRCNARTLHVFKGGNATVIQEAFGKALVPYYQLAGRLKFSAHNNQLLQIDCSGQGIWFVEASADCTLLDVNYFDEASALDDTTFNKLLPQQIHSSTPLPVGYDSFIDPLVLVQVTEFKCGGYVMGLTFCHGICDGLGAAQFLKAVGEFARGVEKLRVAPVWCRELLLPPPQKGVAEDNSSMPPPLTIPVPDQRLEHASFNIPLDEINQLKHQVMQELKMDQNVFCSSFEIIAATLWRHRTRAILNITDDKKNPSNSSSNTSFIAADDAGDEEVKLVFFANCRQLVPLSEGFYGNCFFPVTVTASNKVVAEASLAEVVKLIKDAKANLPAEFSQWLNNKTNKSTNDDQFNDPFAPGPGVGYDTLFISEWGRLGFNEVDYGWGKPVHVIPVQGSAVIPVGIVSKQPLPKNGIRLMTWCVHSHHLPTFLNMMNKDHDDALTN</sequence>
<keyword evidence="3" id="KW-0012">Acyltransferase</keyword>
<name>A0A9J6AT39_SOLCO</name>
<evidence type="ECO:0000256" key="3">
    <source>
        <dbReference type="ARBA" id="ARBA00023315"/>
    </source>
</evidence>
<dbReference type="Proteomes" id="UP000824120">
    <property type="component" value="Chromosome 2"/>
</dbReference>
<accession>A0A9J6AT39</accession>
<evidence type="ECO:0000256" key="2">
    <source>
        <dbReference type="ARBA" id="ARBA00022679"/>
    </source>
</evidence>
<evidence type="ECO:0000256" key="1">
    <source>
        <dbReference type="ARBA" id="ARBA00009861"/>
    </source>
</evidence>
<dbReference type="PANTHER" id="PTHR31147:SF1">
    <property type="entry name" value="ACYL TRANSFERASE 4"/>
    <property type="match status" value="1"/>
</dbReference>
<dbReference type="OrthoDB" id="444127at2759"/>
<dbReference type="GO" id="GO:0016746">
    <property type="term" value="F:acyltransferase activity"/>
    <property type="evidence" value="ECO:0007669"/>
    <property type="project" value="UniProtKB-KW"/>
</dbReference>
<dbReference type="AlphaFoldDB" id="A0A9J6AT39"/>
<comment type="caution">
    <text evidence="4">The sequence shown here is derived from an EMBL/GenBank/DDBJ whole genome shotgun (WGS) entry which is preliminary data.</text>
</comment>
<proteinExistence type="inferred from homology"/>
<comment type="similarity">
    <text evidence="1">Belongs to the plant acyltransferase family.</text>
</comment>
<evidence type="ECO:0000313" key="4">
    <source>
        <dbReference type="EMBL" id="KAG5627733.1"/>
    </source>
</evidence>
<dbReference type="PANTHER" id="PTHR31147">
    <property type="entry name" value="ACYL TRANSFERASE 4"/>
    <property type="match status" value="1"/>
</dbReference>
<dbReference type="InterPro" id="IPR050898">
    <property type="entry name" value="Plant_acyltransferase"/>
</dbReference>
<dbReference type="InterPro" id="IPR023213">
    <property type="entry name" value="CAT-like_dom_sf"/>
</dbReference>
<reference evidence="4 5" key="1">
    <citation type="submission" date="2020-09" db="EMBL/GenBank/DDBJ databases">
        <title>De no assembly of potato wild relative species, Solanum commersonii.</title>
        <authorList>
            <person name="Cho K."/>
        </authorList>
    </citation>
    <scope>NUCLEOTIDE SEQUENCE [LARGE SCALE GENOMIC DNA]</scope>
    <source>
        <strain evidence="4">LZ3.2</strain>
        <tissue evidence="4">Leaf</tissue>
    </source>
</reference>
<organism evidence="4 5">
    <name type="scientific">Solanum commersonii</name>
    <name type="common">Commerson's wild potato</name>
    <name type="synonym">Commerson's nightshade</name>
    <dbReference type="NCBI Taxonomy" id="4109"/>
    <lineage>
        <taxon>Eukaryota</taxon>
        <taxon>Viridiplantae</taxon>
        <taxon>Streptophyta</taxon>
        <taxon>Embryophyta</taxon>
        <taxon>Tracheophyta</taxon>
        <taxon>Spermatophyta</taxon>
        <taxon>Magnoliopsida</taxon>
        <taxon>eudicotyledons</taxon>
        <taxon>Gunneridae</taxon>
        <taxon>Pentapetalae</taxon>
        <taxon>asterids</taxon>
        <taxon>lamiids</taxon>
        <taxon>Solanales</taxon>
        <taxon>Solanaceae</taxon>
        <taxon>Solanoideae</taxon>
        <taxon>Solaneae</taxon>
        <taxon>Solanum</taxon>
    </lineage>
</organism>
<keyword evidence="2" id="KW-0808">Transferase</keyword>
<protein>
    <recommendedName>
        <fullName evidence="6">3'-N-debenzoyl-2'-deoxytaxol N-benzoyltransferase</fullName>
    </recommendedName>
</protein>
<evidence type="ECO:0008006" key="6">
    <source>
        <dbReference type="Google" id="ProtNLM"/>
    </source>
</evidence>
<dbReference type="EMBL" id="JACXVP010000002">
    <property type="protein sequence ID" value="KAG5627733.1"/>
    <property type="molecule type" value="Genomic_DNA"/>
</dbReference>
<dbReference type="Pfam" id="PF02458">
    <property type="entry name" value="Transferase"/>
    <property type="match status" value="1"/>
</dbReference>